<keyword evidence="1" id="KW-1133">Transmembrane helix</keyword>
<protein>
    <submittedName>
        <fullName evidence="2">DUF805 domain-containing protein</fullName>
    </submittedName>
</protein>
<dbReference type="PANTHER" id="PTHR34980">
    <property type="entry name" value="INNER MEMBRANE PROTEIN-RELATED-RELATED"/>
    <property type="match status" value="1"/>
</dbReference>
<organism evidence="2 3">
    <name type="scientific">Hymenobacter yonginensis</name>
    <dbReference type="NCBI Taxonomy" id="748197"/>
    <lineage>
        <taxon>Bacteria</taxon>
        <taxon>Pseudomonadati</taxon>
        <taxon>Bacteroidota</taxon>
        <taxon>Cytophagia</taxon>
        <taxon>Cytophagales</taxon>
        <taxon>Hymenobacteraceae</taxon>
        <taxon>Hymenobacter</taxon>
    </lineage>
</organism>
<reference evidence="2 3" key="1">
    <citation type="journal article" date="2011" name="Int. J. Syst. Evol. Microbiol.">
        <title>Hymenobacter yonginensis sp. nov., isolated from a mesotrophic artificial lake.</title>
        <authorList>
            <person name="Joung Y."/>
            <person name="Cho S.H."/>
            <person name="Kim H."/>
            <person name="Kim S.B."/>
            <person name="Joh K."/>
        </authorList>
    </citation>
    <scope>NUCLEOTIDE SEQUENCE [LARGE SCALE GENOMIC DNA]</scope>
    <source>
        <strain evidence="2 3">KCTC 22745</strain>
    </source>
</reference>
<evidence type="ECO:0000313" key="3">
    <source>
        <dbReference type="Proteomes" id="UP001211872"/>
    </source>
</evidence>
<sequence>MKQYDFLQGRLGRSDYALRLLLALVPLLPTSFLSAPQAWYEVLLAGLVLAVSTALAALLSVRRLHDLYLSGWYALALLVPVVNVPACLLLALLPGTASLNPWGPPAGARLMPIPVATPVGNEPPARRWLTGGAN</sequence>
<keyword evidence="1" id="KW-0812">Transmembrane</keyword>
<dbReference type="Proteomes" id="UP001211872">
    <property type="component" value="Chromosome"/>
</dbReference>
<dbReference type="Pfam" id="PF05656">
    <property type="entry name" value="DUF805"/>
    <property type="match status" value="1"/>
</dbReference>
<gene>
    <name evidence="2" type="ORF">O9Z63_02405</name>
</gene>
<proteinExistence type="predicted"/>
<evidence type="ECO:0000313" key="2">
    <source>
        <dbReference type="EMBL" id="WBO85101.1"/>
    </source>
</evidence>
<dbReference type="RefSeq" id="WP_270127682.1">
    <property type="nucleotide sequence ID" value="NZ_CP115396.1"/>
</dbReference>
<keyword evidence="3" id="KW-1185">Reference proteome</keyword>
<dbReference type="PANTHER" id="PTHR34980:SF3">
    <property type="entry name" value="BLR8105 PROTEIN"/>
    <property type="match status" value="1"/>
</dbReference>
<feature type="transmembrane region" description="Helical" evidence="1">
    <location>
        <begin position="16"/>
        <end position="33"/>
    </location>
</feature>
<dbReference type="InterPro" id="IPR008523">
    <property type="entry name" value="DUF805"/>
</dbReference>
<dbReference type="EMBL" id="CP115396">
    <property type="protein sequence ID" value="WBO85101.1"/>
    <property type="molecule type" value="Genomic_DNA"/>
</dbReference>
<feature type="transmembrane region" description="Helical" evidence="1">
    <location>
        <begin position="71"/>
        <end position="93"/>
    </location>
</feature>
<evidence type="ECO:0000256" key="1">
    <source>
        <dbReference type="SAM" id="Phobius"/>
    </source>
</evidence>
<name>A0ABY7PPA6_9BACT</name>
<keyword evidence="1" id="KW-0472">Membrane</keyword>
<feature type="transmembrane region" description="Helical" evidence="1">
    <location>
        <begin position="39"/>
        <end position="59"/>
    </location>
</feature>
<accession>A0ABY7PPA6</accession>